<organism evidence="1 2">
    <name type="scientific">Flavonifractor plautii</name>
    <name type="common">Fusobacterium plautii</name>
    <dbReference type="NCBI Taxonomy" id="292800"/>
    <lineage>
        <taxon>Bacteria</taxon>
        <taxon>Bacillati</taxon>
        <taxon>Bacillota</taxon>
        <taxon>Clostridia</taxon>
        <taxon>Eubacteriales</taxon>
        <taxon>Oscillospiraceae</taxon>
        <taxon>Flavonifractor</taxon>
    </lineage>
</organism>
<accession>A0A174JZ11</accession>
<sequence length="45" mass="5203">MTIEEKYPNFAQLTALLNKRKRPRKTLDSVIACLLVRKSEGGERK</sequence>
<dbReference type="AlphaFoldDB" id="A0A174JZ11"/>
<proteinExistence type="predicted"/>
<dbReference type="Proteomes" id="UP000095746">
    <property type="component" value="Unassembled WGS sequence"/>
</dbReference>
<name>A0A174JZ11_FLAPL</name>
<evidence type="ECO:0000313" key="1">
    <source>
        <dbReference type="EMBL" id="CUP03017.1"/>
    </source>
</evidence>
<dbReference type="EMBL" id="CYZT01000237">
    <property type="protein sequence ID" value="CUP03017.1"/>
    <property type="molecule type" value="Genomic_DNA"/>
</dbReference>
<gene>
    <name evidence="1" type="ORF">ERS852411_02563</name>
</gene>
<dbReference type="RefSeq" id="WP_021633473.1">
    <property type="nucleotide sequence ID" value="NZ_CAXUMB010000014.1"/>
</dbReference>
<evidence type="ECO:0000313" key="2">
    <source>
        <dbReference type="Proteomes" id="UP000095746"/>
    </source>
</evidence>
<reference evidence="1 2" key="1">
    <citation type="submission" date="2015-09" db="EMBL/GenBank/DDBJ databases">
        <authorList>
            <consortium name="Pathogen Informatics"/>
        </authorList>
    </citation>
    <scope>NUCLEOTIDE SEQUENCE [LARGE SCALE GENOMIC DNA]</scope>
    <source>
        <strain evidence="1 2">2789STDY5608854</strain>
    </source>
</reference>
<protein>
    <submittedName>
        <fullName evidence="1">Uncharacterized protein</fullName>
    </submittedName>
</protein>